<dbReference type="EMBL" id="NPBY01000079">
    <property type="protein sequence ID" value="PAD72385.1"/>
    <property type="molecule type" value="Genomic_DNA"/>
</dbReference>
<comment type="caution">
    <text evidence="4">The sequence shown here is derived from an EMBL/GenBank/DDBJ whole genome shotgun (WGS) entry which is preliminary data.</text>
</comment>
<evidence type="ECO:0000256" key="2">
    <source>
        <dbReference type="SAM" id="Phobius"/>
    </source>
</evidence>
<evidence type="ECO:0000256" key="1">
    <source>
        <dbReference type="ARBA" id="ARBA00022729"/>
    </source>
</evidence>
<evidence type="ECO:0000313" key="4">
    <source>
        <dbReference type="EMBL" id="PAD72385.1"/>
    </source>
</evidence>
<keyword evidence="2" id="KW-0472">Membrane</keyword>
<evidence type="ECO:0000259" key="3">
    <source>
        <dbReference type="Pfam" id="PF11611"/>
    </source>
</evidence>
<keyword evidence="2" id="KW-0812">Transmembrane</keyword>
<reference evidence="4 5" key="1">
    <citation type="submission" date="2017-07" db="EMBL/GenBank/DDBJ databases">
        <title>Isolation and whole genome analysis of endospore-forming bacteria from heroin.</title>
        <authorList>
            <person name="Kalinowski J."/>
            <person name="Ahrens B."/>
            <person name="Al-Dilaimi A."/>
            <person name="Winkler A."/>
            <person name="Wibberg D."/>
            <person name="Schleenbecker U."/>
            <person name="Ruckert C."/>
            <person name="Wolfel R."/>
            <person name="Grass G."/>
        </authorList>
    </citation>
    <scope>NUCLEOTIDE SEQUENCE [LARGE SCALE GENOMIC DNA]</scope>
    <source>
        <strain evidence="4 5">7537-G1</strain>
    </source>
</reference>
<dbReference type="Pfam" id="PF11611">
    <property type="entry name" value="DUF4352"/>
    <property type="match status" value="1"/>
</dbReference>
<keyword evidence="1" id="KW-0732">Signal</keyword>
<organism evidence="4 5">
    <name type="scientific">Paenibacillus campinasensis</name>
    <dbReference type="NCBI Taxonomy" id="66347"/>
    <lineage>
        <taxon>Bacteria</taxon>
        <taxon>Bacillati</taxon>
        <taxon>Bacillota</taxon>
        <taxon>Bacilli</taxon>
        <taxon>Bacillales</taxon>
        <taxon>Paenibacillaceae</taxon>
        <taxon>Paenibacillus</taxon>
    </lineage>
</organism>
<feature type="domain" description="DUF4352" evidence="3">
    <location>
        <begin position="59"/>
        <end position="140"/>
    </location>
</feature>
<proteinExistence type="predicted"/>
<dbReference type="InterPro" id="IPR029050">
    <property type="entry name" value="Immunoprotect_excell_Ig-like"/>
</dbReference>
<dbReference type="InterPro" id="IPR029051">
    <property type="entry name" value="DUF4352"/>
</dbReference>
<accession>A0A268EGW8</accession>
<evidence type="ECO:0000313" key="5">
    <source>
        <dbReference type="Proteomes" id="UP000215596"/>
    </source>
</evidence>
<gene>
    <name evidence="4" type="ORF">CHH67_22345</name>
</gene>
<dbReference type="Proteomes" id="UP000215596">
    <property type="component" value="Unassembled WGS sequence"/>
</dbReference>
<dbReference type="AlphaFoldDB" id="A0A268EGW8"/>
<feature type="transmembrane region" description="Helical" evidence="2">
    <location>
        <begin position="12"/>
        <end position="30"/>
    </location>
</feature>
<protein>
    <recommendedName>
        <fullName evidence="3">DUF4352 domain-containing protein</fullName>
    </recommendedName>
</protein>
<dbReference type="OrthoDB" id="2627898at2"/>
<dbReference type="Gene3D" id="2.60.40.1240">
    <property type="match status" value="1"/>
</dbReference>
<sequence>MHLKLQLTKGNIIGAIVIVLVLIPVVAWILSIDIANEPPQPTKTYGIGDELIDGPFGYTITDATRKGDTVTLHLRVKNHGNQAETLYAGTVRLRDAKGKLYEYDSDRISKGTLNPGMESEGKVTFKVPEDAYGLEAAVNSNAIRAAVDKSFGNEAKYQTIEIGL</sequence>
<keyword evidence="2" id="KW-1133">Transmembrane helix</keyword>
<name>A0A268EGW8_9BACL</name>